<evidence type="ECO:0000256" key="10">
    <source>
        <dbReference type="ARBA" id="ARBA00023136"/>
    </source>
</evidence>
<evidence type="ECO:0000256" key="12">
    <source>
        <dbReference type="PROSITE-ProRule" id="PRU01360"/>
    </source>
</evidence>
<proteinExistence type="inferred from homology"/>
<dbReference type="GO" id="GO:0009279">
    <property type="term" value="C:cell outer membrane"/>
    <property type="evidence" value="ECO:0007669"/>
    <property type="project" value="UniProtKB-SubCell"/>
</dbReference>
<dbReference type="Pfam" id="PF07715">
    <property type="entry name" value="Plug"/>
    <property type="match status" value="1"/>
</dbReference>
<organism evidence="16 17">
    <name type="scientific">Oceanimonas doudoroffii</name>
    <dbReference type="NCBI Taxonomy" id="84158"/>
    <lineage>
        <taxon>Bacteria</taxon>
        <taxon>Pseudomonadati</taxon>
        <taxon>Pseudomonadota</taxon>
        <taxon>Gammaproteobacteria</taxon>
        <taxon>Aeromonadales</taxon>
        <taxon>Aeromonadaceae</taxon>
        <taxon>Oceanimonas</taxon>
    </lineage>
</organism>
<keyword evidence="7" id="KW-0408">Iron</keyword>
<evidence type="ECO:0000313" key="17">
    <source>
        <dbReference type="Proteomes" id="UP000242757"/>
    </source>
</evidence>
<keyword evidence="8" id="KW-0406">Ion transport</keyword>
<evidence type="ECO:0000256" key="13">
    <source>
        <dbReference type="PROSITE-ProRule" id="PRU10144"/>
    </source>
</evidence>
<evidence type="ECO:0000256" key="4">
    <source>
        <dbReference type="ARBA" id="ARBA00022496"/>
    </source>
</evidence>
<keyword evidence="17" id="KW-1185">Reference proteome</keyword>
<dbReference type="AlphaFoldDB" id="A0A233RH81"/>
<evidence type="ECO:0000256" key="3">
    <source>
        <dbReference type="ARBA" id="ARBA00022452"/>
    </source>
</evidence>
<comment type="subcellular location">
    <subcellularLocation>
        <location evidence="1 12">Cell outer membrane</location>
        <topology evidence="1 12">Multi-pass membrane protein</topology>
    </subcellularLocation>
</comment>
<name>A0A233RH81_9GAMM</name>
<keyword evidence="3 12" id="KW-1134">Transmembrane beta strand</keyword>
<dbReference type="PANTHER" id="PTHR32552:SF81">
    <property type="entry name" value="TONB-DEPENDENT OUTER MEMBRANE RECEPTOR"/>
    <property type="match status" value="1"/>
</dbReference>
<keyword evidence="11 12" id="KW-0998">Cell outer membrane</keyword>
<gene>
    <name evidence="16" type="ORF">B6S08_04350</name>
</gene>
<evidence type="ECO:0000256" key="1">
    <source>
        <dbReference type="ARBA" id="ARBA00004571"/>
    </source>
</evidence>
<evidence type="ECO:0000259" key="15">
    <source>
        <dbReference type="Pfam" id="PF07715"/>
    </source>
</evidence>
<dbReference type="InterPro" id="IPR012910">
    <property type="entry name" value="Plug_dom"/>
</dbReference>
<dbReference type="PROSITE" id="PS01156">
    <property type="entry name" value="TONB_DEPENDENT_REC_2"/>
    <property type="match status" value="1"/>
</dbReference>
<dbReference type="InterPro" id="IPR039426">
    <property type="entry name" value="TonB-dep_rcpt-like"/>
</dbReference>
<evidence type="ECO:0000256" key="14">
    <source>
        <dbReference type="SAM" id="SignalP"/>
    </source>
</evidence>
<evidence type="ECO:0000256" key="5">
    <source>
        <dbReference type="ARBA" id="ARBA00022692"/>
    </source>
</evidence>
<protein>
    <recommendedName>
        <fullName evidence="15">TonB-dependent receptor plug domain-containing protein</fullName>
    </recommendedName>
</protein>
<keyword evidence="5 12" id="KW-0812">Transmembrane</keyword>
<dbReference type="SUPFAM" id="SSF56935">
    <property type="entry name" value="Porins"/>
    <property type="match status" value="1"/>
</dbReference>
<evidence type="ECO:0000256" key="11">
    <source>
        <dbReference type="ARBA" id="ARBA00023237"/>
    </source>
</evidence>
<dbReference type="PANTHER" id="PTHR32552">
    <property type="entry name" value="FERRICHROME IRON RECEPTOR-RELATED"/>
    <property type="match status" value="1"/>
</dbReference>
<dbReference type="InterPro" id="IPR010917">
    <property type="entry name" value="TonB_rcpt_CS"/>
</dbReference>
<keyword evidence="9" id="KW-0798">TonB box</keyword>
<evidence type="ECO:0000256" key="8">
    <source>
        <dbReference type="ARBA" id="ARBA00023065"/>
    </source>
</evidence>
<reference evidence="16 17" key="1">
    <citation type="submission" date="2017-08" db="EMBL/GenBank/DDBJ databases">
        <title>A Genome Sequence of Oceanimonas doudoroffii ATCC 27123T.</title>
        <authorList>
            <person name="Brennan M.A."/>
            <person name="Maclea K.S."/>
            <person name="Mcclelland W.D."/>
            <person name="Trachtenberg A.M."/>
        </authorList>
    </citation>
    <scope>NUCLEOTIDE SEQUENCE [LARGE SCALE GENOMIC DNA]</scope>
    <source>
        <strain evidence="16 17">ATCC 27123</strain>
    </source>
</reference>
<dbReference type="GO" id="GO:0006826">
    <property type="term" value="P:iron ion transport"/>
    <property type="evidence" value="ECO:0007669"/>
    <property type="project" value="UniProtKB-KW"/>
</dbReference>
<keyword evidence="2 12" id="KW-0813">Transport</keyword>
<evidence type="ECO:0000256" key="7">
    <source>
        <dbReference type="ARBA" id="ARBA00023004"/>
    </source>
</evidence>
<comment type="similarity">
    <text evidence="12">Belongs to the TonB-dependent receptor family.</text>
</comment>
<keyword evidence="6 14" id="KW-0732">Signal</keyword>
<feature type="domain" description="TonB-dependent receptor plug" evidence="15">
    <location>
        <begin position="48"/>
        <end position="154"/>
    </location>
</feature>
<evidence type="ECO:0000256" key="2">
    <source>
        <dbReference type="ARBA" id="ARBA00022448"/>
    </source>
</evidence>
<evidence type="ECO:0000256" key="6">
    <source>
        <dbReference type="ARBA" id="ARBA00022729"/>
    </source>
</evidence>
<dbReference type="Gene3D" id="2.40.170.20">
    <property type="entry name" value="TonB-dependent receptor, beta-barrel domain"/>
    <property type="match status" value="1"/>
</dbReference>
<dbReference type="PROSITE" id="PS52016">
    <property type="entry name" value="TONB_DEPENDENT_REC_3"/>
    <property type="match status" value="1"/>
</dbReference>
<keyword evidence="4" id="KW-0410">Iron transport</keyword>
<feature type="short sequence motif" description="TonB C-terminal box" evidence="13">
    <location>
        <begin position="674"/>
        <end position="691"/>
    </location>
</feature>
<dbReference type="EMBL" id="NBIM01000001">
    <property type="protein sequence ID" value="OXY82750.1"/>
    <property type="molecule type" value="Genomic_DNA"/>
</dbReference>
<comment type="caution">
    <text evidence="16">The sequence shown here is derived from an EMBL/GenBank/DDBJ whole genome shotgun (WGS) entry which is preliminary data.</text>
</comment>
<feature type="chain" id="PRO_5012624383" description="TonB-dependent receptor plug domain-containing protein" evidence="14">
    <location>
        <begin position="25"/>
        <end position="691"/>
    </location>
</feature>
<keyword evidence="10 12" id="KW-0472">Membrane</keyword>
<dbReference type="RefSeq" id="WP_094199528.1">
    <property type="nucleotide sequence ID" value="NZ_NBIM01000001.1"/>
</dbReference>
<dbReference type="Proteomes" id="UP000242757">
    <property type="component" value="Unassembled WGS sequence"/>
</dbReference>
<feature type="signal peptide" evidence="14">
    <location>
        <begin position="1"/>
        <end position="24"/>
    </location>
</feature>
<dbReference type="InterPro" id="IPR036942">
    <property type="entry name" value="Beta-barrel_TonB_sf"/>
</dbReference>
<sequence length="691" mass="76502">MPRLTPFVPSALTLAMAAALPAQAEENTESVYTLAPVLVTSSFREDTLQDTAASVSVIDEAELDKPNTNHLEDVLAKAPNVNLSAGASRGKFYQIRGVGERSQFIGVVNPSVGVVVDGIDMSAMTTGATLLDASQVEVLRGPQGSLYGANALAGLINVRANEPTDTPEGNVELTLGEYNTRNLSAAVGGPINDKVGYRIAAQRNLSDGFITNDYLNADNTNNIDETLLRTKFRIAASDDLDLDLTAFYANIDNGYDAFSLDNSRHTLSDNPGHDRQETIALSGKASWYGVEAFILETALAVNKSNLEYGYDVDWTYSGLHPDTYSATDNYQRDERGATADIRFISTEQSALFNGRTDWTGGVYFFHRSSDLDRRYTYLAAPFTSEYEANRIAAYGELETALTDRLTLINGLRVEQDSTLYRDSDGIHGEPDDLLWGGRVALEYQADTDRMYYALISRGYKVGGYNVNSELAAELRTFEAETLWNYEIGAKHSLLDNRLNTQLALFFQQRDNAQIRTTYTYVRPDNSSAYIDYSHNAERAYSYGLEAQAQWQASADLDIYGSLGLLDTRLKEADASFDGREAAHAPEYQFALGANLDLGNGWFSGLDVEGKDAFYFSDDHNAESDAYALLHARLGYQQDNWSVTLWGRNLTDEDYAVRGFQFGNDPRKGYITEQYVQLGAPRMFGVTTRFMF</sequence>
<accession>A0A233RH81</accession>
<dbReference type="OrthoDB" id="127311at2"/>
<evidence type="ECO:0000313" key="16">
    <source>
        <dbReference type="EMBL" id="OXY82750.1"/>
    </source>
</evidence>
<evidence type="ECO:0000256" key="9">
    <source>
        <dbReference type="ARBA" id="ARBA00023077"/>
    </source>
</evidence>